<evidence type="ECO:0000313" key="6">
    <source>
        <dbReference type="Proteomes" id="UP000218896"/>
    </source>
</evidence>
<dbReference type="GO" id="GO:0036218">
    <property type="term" value="F:dTTP diphosphatase activity"/>
    <property type="evidence" value="ECO:0007669"/>
    <property type="project" value="RHEA"/>
</dbReference>
<comment type="subcellular location">
    <subcellularLocation>
        <location evidence="4">Cytoplasm</location>
    </subcellularLocation>
</comment>
<comment type="function">
    <text evidence="4">Nucleoside triphosphate pyrophosphatase that hydrolyzes dTTP and UTP. May have a dual role in cell division arrest and in preventing the incorporation of modified nucleotides into cellular nucleic acids.</text>
</comment>
<dbReference type="EC" id="3.6.1.9" evidence="4"/>
<dbReference type="PANTHER" id="PTHR43213:SF5">
    <property type="entry name" value="BIFUNCTIONAL DTTP_UTP PYROPHOSPHATASE_METHYLTRANSFERASE PROTEIN-RELATED"/>
    <property type="match status" value="1"/>
</dbReference>
<dbReference type="SUPFAM" id="SSF52972">
    <property type="entry name" value="ITPase-like"/>
    <property type="match status" value="1"/>
</dbReference>
<feature type="active site" description="Proton acceptor" evidence="4">
    <location>
        <position position="76"/>
    </location>
</feature>
<evidence type="ECO:0000256" key="4">
    <source>
        <dbReference type="HAMAP-Rule" id="MF_00528"/>
    </source>
</evidence>
<proteinExistence type="inferred from homology"/>
<dbReference type="OrthoDB" id="9807767at2"/>
<feature type="site" description="Important for substrate specificity" evidence="4">
    <location>
        <position position="77"/>
    </location>
</feature>
<dbReference type="GO" id="GO:0036221">
    <property type="term" value="F:UTP diphosphatase activity"/>
    <property type="evidence" value="ECO:0007669"/>
    <property type="project" value="RHEA"/>
</dbReference>
<accession>A0A2A2F2F2</accession>
<comment type="cofactor">
    <cofactor evidence="1 4">
        <name>a divalent metal cation</name>
        <dbReference type="ChEBI" id="CHEBI:60240"/>
    </cofactor>
</comment>
<dbReference type="Proteomes" id="UP000218896">
    <property type="component" value="Unassembled WGS sequence"/>
</dbReference>
<comment type="similarity">
    <text evidence="4">Belongs to the Maf family. YhdE subfamily.</text>
</comment>
<comment type="caution">
    <text evidence="5">The sequence shown here is derived from an EMBL/GenBank/DDBJ whole genome shotgun (WGS) entry which is preliminary data.</text>
</comment>
<dbReference type="Gene3D" id="3.90.950.10">
    <property type="match status" value="1"/>
</dbReference>
<feature type="site" description="Important for substrate specificity" evidence="4">
    <location>
        <position position="159"/>
    </location>
</feature>
<dbReference type="PANTHER" id="PTHR43213">
    <property type="entry name" value="BIFUNCTIONAL DTTP/UTP PYROPHOSPHATASE/METHYLTRANSFERASE PROTEIN-RELATED"/>
    <property type="match status" value="1"/>
</dbReference>
<dbReference type="InterPro" id="IPR003697">
    <property type="entry name" value="Maf-like"/>
</dbReference>
<evidence type="ECO:0000256" key="2">
    <source>
        <dbReference type="ARBA" id="ARBA00022801"/>
    </source>
</evidence>
<comment type="catalytic activity">
    <reaction evidence="4">
        <text>dTTP + H2O = dTMP + diphosphate + H(+)</text>
        <dbReference type="Rhea" id="RHEA:28534"/>
        <dbReference type="ChEBI" id="CHEBI:15377"/>
        <dbReference type="ChEBI" id="CHEBI:15378"/>
        <dbReference type="ChEBI" id="CHEBI:33019"/>
        <dbReference type="ChEBI" id="CHEBI:37568"/>
        <dbReference type="ChEBI" id="CHEBI:63528"/>
        <dbReference type="EC" id="3.6.1.9"/>
    </reaction>
</comment>
<dbReference type="Pfam" id="PF02545">
    <property type="entry name" value="Maf"/>
    <property type="match status" value="1"/>
</dbReference>
<feature type="site" description="Important for substrate specificity" evidence="4">
    <location>
        <position position="17"/>
    </location>
</feature>
<sequence>MSSPAFQPLVLASASPRRRELLDQIGIRHEVAPVSIDETPGQHEAPDLYVLRLARQKALTCQAGWHDAGRLFLGADTTVVMDGRIMGQPANAEEARTMLARLSGREHQVMSGVALAGPHAVRERVVASRVRLRPLSSAEIDNYVATGEPLDKAGAFAVQGRGAALVSELSGSYTAVVGLPLEAVTDLLHQVDQPVHQWWVTSDE</sequence>
<keyword evidence="6" id="KW-1185">Reference proteome</keyword>
<dbReference type="GO" id="GO:0005737">
    <property type="term" value="C:cytoplasm"/>
    <property type="evidence" value="ECO:0007669"/>
    <property type="project" value="UniProtKB-SubCell"/>
</dbReference>
<evidence type="ECO:0000256" key="3">
    <source>
        <dbReference type="ARBA" id="ARBA00023080"/>
    </source>
</evidence>
<name>A0A2A2F2F2_9GAMM</name>
<dbReference type="EMBL" id="NSKD01000007">
    <property type="protein sequence ID" value="PAU78723.1"/>
    <property type="molecule type" value="Genomic_DNA"/>
</dbReference>
<dbReference type="NCBIfam" id="TIGR00172">
    <property type="entry name" value="maf"/>
    <property type="match status" value="1"/>
</dbReference>
<reference evidence="5 6" key="1">
    <citation type="submission" date="2017-08" db="EMBL/GenBank/DDBJ databases">
        <title>Halovibrio sewagensis sp. nov., isolated from wastewater of high salinity.</title>
        <authorList>
            <person name="Dong X."/>
            <person name="Zhang G."/>
        </authorList>
    </citation>
    <scope>NUCLEOTIDE SEQUENCE [LARGE SCALE GENOMIC DNA]</scope>
    <source>
        <strain evidence="5 6">YL5-2</strain>
    </source>
</reference>
<dbReference type="HAMAP" id="MF_00528">
    <property type="entry name" value="Maf"/>
    <property type="match status" value="1"/>
</dbReference>
<protein>
    <recommendedName>
        <fullName evidence="4">dTTP/UTP pyrophosphatase</fullName>
        <shortName evidence="4">dTTPase/UTPase</shortName>
        <ecNumber evidence="4">3.6.1.9</ecNumber>
    </recommendedName>
    <alternativeName>
        <fullName evidence="4">Nucleoside triphosphate pyrophosphatase</fullName>
    </alternativeName>
    <alternativeName>
        <fullName evidence="4">Nucleotide pyrophosphatase</fullName>
        <shortName evidence="4">Nucleotide PPase</shortName>
    </alternativeName>
</protein>
<dbReference type="InterPro" id="IPR029001">
    <property type="entry name" value="ITPase-like_fam"/>
</dbReference>
<keyword evidence="3 4" id="KW-0546">Nucleotide metabolism</keyword>
<evidence type="ECO:0000313" key="5">
    <source>
        <dbReference type="EMBL" id="PAU78723.1"/>
    </source>
</evidence>
<comment type="catalytic activity">
    <reaction evidence="4">
        <text>UTP + H2O = UMP + diphosphate + H(+)</text>
        <dbReference type="Rhea" id="RHEA:29395"/>
        <dbReference type="ChEBI" id="CHEBI:15377"/>
        <dbReference type="ChEBI" id="CHEBI:15378"/>
        <dbReference type="ChEBI" id="CHEBI:33019"/>
        <dbReference type="ChEBI" id="CHEBI:46398"/>
        <dbReference type="ChEBI" id="CHEBI:57865"/>
        <dbReference type="EC" id="3.6.1.9"/>
    </reaction>
</comment>
<keyword evidence="2 4" id="KW-0378">Hydrolase</keyword>
<keyword evidence="4" id="KW-0963">Cytoplasm</keyword>
<dbReference type="AlphaFoldDB" id="A0A2A2F2F2"/>
<comment type="caution">
    <text evidence="4">Lacks conserved residue(s) required for the propagation of feature annotation.</text>
</comment>
<dbReference type="PIRSF" id="PIRSF006305">
    <property type="entry name" value="Maf"/>
    <property type="match status" value="1"/>
</dbReference>
<evidence type="ECO:0000256" key="1">
    <source>
        <dbReference type="ARBA" id="ARBA00001968"/>
    </source>
</evidence>
<dbReference type="CDD" id="cd00555">
    <property type="entry name" value="Maf"/>
    <property type="match status" value="1"/>
</dbReference>
<gene>
    <name evidence="5" type="ORF">CK501_13640</name>
</gene>
<dbReference type="GO" id="GO:0009117">
    <property type="term" value="P:nucleotide metabolic process"/>
    <property type="evidence" value="ECO:0007669"/>
    <property type="project" value="UniProtKB-KW"/>
</dbReference>
<organism evidence="5 6">
    <name type="scientific">Halovibrio salipaludis</name>
    <dbReference type="NCBI Taxonomy" id="2032626"/>
    <lineage>
        <taxon>Bacteria</taxon>
        <taxon>Pseudomonadati</taxon>
        <taxon>Pseudomonadota</taxon>
        <taxon>Gammaproteobacteria</taxon>
        <taxon>Oceanospirillales</taxon>
        <taxon>Halomonadaceae</taxon>
        <taxon>Halovibrio</taxon>
    </lineage>
</organism>
<dbReference type="RefSeq" id="WP_095618294.1">
    <property type="nucleotide sequence ID" value="NZ_NSKD01000007.1"/>
</dbReference>